<dbReference type="Proteomes" id="UP000654918">
    <property type="component" value="Unassembled WGS sequence"/>
</dbReference>
<gene>
    <name evidence="2" type="ORF">CPLU01_12006</name>
</gene>
<evidence type="ECO:0000313" key="2">
    <source>
        <dbReference type="EMBL" id="KAF6822451.1"/>
    </source>
</evidence>
<reference evidence="2" key="1">
    <citation type="journal article" date="2020" name="Phytopathology">
        <title>Genome Sequence Resources of Colletotrichum truncatum, C. plurivorum, C. musicola, and C. sojae: Four Species Pathogenic to Soybean (Glycine max).</title>
        <authorList>
            <person name="Rogerio F."/>
            <person name="Boufleur T.R."/>
            <person name="Ciampi-Guillardi M."/>
            <person name="Sukno S.A."/>
            <person name="Thon M.R."/>
            <person name="Massola Junior N.S."/>
            <person name="Baroncelli R."/>
        </authorList>
    </citation>
    <scope>NUCLEOTIDE SEQUENCE</scope>
    <source>
        <strain evidence="2">LFN00145</strain>
    </source>
</reference>
<accession>A0A8H6N7N2</accession>
<sequence length="319" mass="35907">MDKHVEAAPFTPRAVNHDASTSSHEDSSAPPSSCLPYRKGSMTIFPVSPAPFRTTPQRGRTTPANNITLNTKVRPAWSVFTSPGSFEQLYNERAYLAASLRSQGERSIDLMRRLSTMQDKIDHGLPPDERRKSRKKAALLKSKISEATAQEKAIMLRLGDISQELNIRERWMQVQHEMYERNYRWWAVESPNTAFLASPSEYASVISTPLEMVSPVFFPVGYYPVYGSLEMTPIQEPEGYALEGIPPPPESWADDGVYEGTVDVLGNHGLQFFYDARDQPDRTARRLCDDNSGAEVPPKKLSRRMSLPSLRCLWPGQDA</sequence>
<evidence type="ECO:0000256" key="1">
    <source>
        <dbReference type="SAM" id="MobiDB-lite"/>
    </source>
</evidence>
<organism evidence="2 3">
    <name type="scientific">Colletotrichum plurivorum</name>
    <dbReference type="NCBI Taxonomy" id="2175906"/>
    <lineage>
        <taxon>Eukaryota</taxon>
        <taxon>Fungi</taxon>
        <taxon>Dikarya</taxon>
        <taxon>Ascomycota</taxon>
        <taxon>Pezizomycotina</taxon>
        <taxon>Sordariomycetes</taxon>
        <taxon>Hypocreomycetidae</taxon>
        <taxon>Glomerellales</taxon>
        <taxon>Glomerellaceae</taxon>
        <taxon>Colletotrichum</taxon>
        <taxon>Colletotrichum orchidearum species complex</taxon>
    </lineage>
</organism>
<feature type="compositionally biased region" description="Low complexity" evidence="1">
    <location>
        <begin position="17"/>
        <end position="32"/>
    </location>
</feature>
<evidence type="ECO:0000313" key="3">
    <source>
        <dbReference type="Proteomes" id="UP000654918"/>
    </source>
</evidence>
<name>A0A8H6N7N2_9PEZI</name>
<comment type="caution">
    <text evidence="2">The sequence shown here is derived from an EMBL/GenBank/DDBJ whole genome shotgun (WGS) entry which is preliminary data.</text>
</comment>
<proteinExistence type="predicted"/>
<dbReference type="AlphaFoldDB" id="A0A8H6N7N2"/>
<dbReference type="EMBL" id="WIGO01000236">
    <property type="protein sequence ID" value="KAF6822451.1"/>
    <property type="molecule type" value="Genomic_DNA"/>
</dbReference>
<protein>
    <submittedName>
        <fullName evidence="2">Uncharacterized protein</fullName>
    </submittedName>
</protein>
<keyword evidence="3" id="KW-1185">Reference proteome</keyword>
<feature type="region of interest" description="Disordered" evidence="1">
    <location>
        <begin position="1"/>
        <end position="36"/>
    </location>
</feature>